<sequence>MTKYEMIEVEDVGSVKVAKLNRPQAANAINTQLGCELLDVFADLAVPRDTRCVILSAAGERHFCAGGDLKERNGMTDDQYLKQHAVYERMVRAIVECPIPVIAAVNGIAYAGGTELVLACDFAYAVPHARFALTETSLGIMPGCGGTQNLPRAIGMRRAKELILSATPFSAEEALQWGMLNKIVSGSVMDEAMATATKIASNGPLAITQAKRAMNFGAQMDLRSAMEFEIDAYNRLATSNDRKEGIAAFNENRAPQWTGN</sequence>
<organism evidence="1 2">
    <name type="scientific">Paraburkholderia rhynchosiae</name>
    <dbReference type="NCBI Taxonomy" id="487049"/>
    <lineage>
        <taxon>Bacteria</taxon>
        <taxon>Pseudomonadati</taxon>
        <taxon>Pseudomonadota</taxon>
        <taxon>Betaproteobacteria</taxon>
        <taxon>Burkholderiales</taxon>
        <taxon>Burkholderiaceae</taxon>
        <taxon>Paraburkholderia</taxon>
    </lineage>
</organism>
<reference evidence="1 2" key="1">
    <citation type="journal article" date="2024" name="Chem. Sci.">
        <title>Discovery of megapolipeptins by genome mining of a Burkholderiales bacteria collection.</title>
        <authorList>
            <person name="Paulo B.S."/>
            <person name="Recchia M.J.J."/>
            <person name="Lee S."/>
            <person name="Fergusson C.H."/>
            <person name="Romanowski S.B."/>
            <person name="Hernandez A."/>
            <person name="Krull N."/>
            <person name="Liu D.Y."/>
            <person name="Cavanagh H."/>
            <person name="Bos A."/>
            <person name="Gray C.A."/>
            <person name="Murphy B.T."/>
            <person name="Linington R.G."/>
            <person name="Eustaquio A.S."/>
        </authorList>
    </citation>
    <scope>NUCLEOTIDE SEQUENCE [LARGE SCALE GENOMIC DNA]</scope>
    <source>
        <strain evidence="1 2">RL18-126-BIB-B</strain>
    </source>
</reference>
<dbReference type="EMBL" id="JAQQDW010000128">
    <property type="protein sequence ID" value="MFM0108620.1"/>
    <property type="molecule type" value="Genomic_DNA"/>
</dbReference>
<evidence type="ECO:0000313" key="2">
    <source>
        <dbReference type="Proteomes" id="UP001629235"/>
    </source>
</evidence>
<accession>A0ACC7NM65</accession>
<gene>
    <name evidence="1" type="ORF">PQR01_35710</name>
</gene>
<dbReference type="Proteomes" id="UP001629235">
    <property type="component" value="Unassembled WGS sequence"/>
</dbReference>
<comment type="caution">
    <text evidence="1">The sequence shown here is derived from an EMBL/GenBank/DDBJ whole genome shotgun (WGS) entry which is preliminary data.</text>
</comment>
<proteinExistence type="predicted"/>
<name>A0ACC7NM65_9BURK</name>
<keyword evidence="2" id="KW-1185">Reference proteome</keyword>
<evidence type="ECO:0000313" key="1">
    <source>
        <dbReference type="EMBL" id="MFM0108620.1"/>
    </source>
</evidence>
<protein>
    <submittedName>
        <fullName evidence="1">Enoyl-CoA hydratase-related protein</fullName>
    </submittedName>
</protein>